<evidence type="ECO:0000256" key="4">
    <source>
        <dbReference type="ARBA" id="ARBA00022840"/>
    </source>
</evidence>
<sequence>MLHNGKVNLNELEGDGNTTINLYQQAVYQLNCLQSNTQIISAAINLKKRKNRQDLTDIDSLNCIHIAGTKGKGSTCAFLEAILRQLGYKTGFYSSPHLIHVRERIQINGQPISEELFAKHFFHVFDTLKDSLQNQEKMPGYFKFLTIMAFYIFYVEKVDVAIVEVGIGGENDCTNIIQNPIVCGITTLDLDHTSILGSTIPEIAWHKAGIAKPNVTLLTVEQPPEAIEIIKQRCKEINIENNNNNNLLTTNQLSSTKANAHCFSCISQTLEWVTQYSLNMAKDYELHPWPANSVQTAFEIIDTLIGLLLFAAIIGDIGIMVSNAHLEKVKFQEITDGCKRYMRIRNVNTQLYNRVINWIEYQWIWGRRLNEDEKNLFQILPPRLGLELAAESHVRALIGSPVFSLCERALLSELAIRLQTLRLCPGDIAMFIVKYGRLEMPIDDEFTDEQSFYTSTERESSPLNFFQTTVGDFQSRILQEGDIFGDWALVSECKIPYTVRSVGYSLLFVLEREAMAVAFDEYPHSRRMVRRKAKLICQQYEQRWRRKDSLSSYDSAAEFNISSSSNQQNTPNELMDKREDEEADDDCYYFMEHSSSSIEAKLNEIQRNVNLINAELGIAERNFLRSSSELKQLMTAVEKDYQQQRPNLKQMLGMKQFWKRRRVVSTTKTLINKPEIIRQELENNYFDNEDI</sequence>
<dbReference type="Gene3D" id="1.10.287.630">
    <property type="entry name" value="Helix hairpin bin"/>
    <property type="match status" value="1"/>
</dbReference>
<dbReference type="NCBIfam" id="TIGR01499">
    <property type="entry name" value="folC"/>
    <property type="match status" value="1"/>
</dbReference>
<keyword evidence="3" id="KW-0547">Nucleotide-binding</keyword>
<feature type="coiled-coil region" evidence="5">
    <location>
        <begin position="595"/>
        <end position="622"/>
    </location>
</feature>
<keyword evidence="2" id="KW-0436">Ligase</keyword>
<dbReference type="PANTHER" id="PTHR11136">
    <property type="entry name" value="FOLYLPOLYGLUTAMATE SYNTHASE-RELATED"/>
    <property type="match status" value="1"/>
</dbReference>
<dbReference type="PROSITE" id="PS01012">
    <property type="entry name" value="FOLYLPOLYGLU_SYNT_2"/>
    <property type="match status" value="1"/>
</dbReference>
<dbReference type="GO" id="GO:0004326">
    <property type="term" value="F:tetrahydrofolylpolyglutamate synthase activity"/>
    <property type="evidence" value="ECO:0007669"/>
    <property type="project" value="InterPro"/>
</dbReference>
<evidence type="ECO:0000256" key="1">
    <source>
        <dbReference type="ARBA" id="ARBA00008276"/>
    </source>
</evidence>
<dbReference type="GO" id="GO:0005829">
    <property type="term" value="C:cytosol"/>
    <property type="evidence" value="ECO:0007669"/>
    <property type="project" value="TreeGrafter"/>
</dbReference>
<reference evidence="8" key="1">
    <citation type="submission" date="2022-11" db="UniProtKB">
        <authorList>
            <consortium name="WormBaseParasite"/>
        </authorList>
    </citation>
    <scope>IDENTIFICATION</scope>
</reference>
<keyword evidence="4" id="KW-0067">ATP-binding</keyword>
<dbReference type="InterPro" id="IPR000595">
    <property type="entry name" value="cNMP-bd_dom"/>
</dbReference>
<dbReference type="GO" id="GO:0005739">
    <property type="term" value="C:mitochondrion"/>
    <property type="evidence" value="ECO:0007669"/>
    <property type="project" value="TreeGrafter"/>
</dbReference>
<organism evidence="7 8">
    <name type="scientific">Meloidogyne javanica</name>
    <name type="common">Root-knot nematode worm</name>
    <dbReference type="NCBI Taxonomy" id="6303"/>
    <lineage>
        <taxon>Eukaryota</taxon>
        <taxon>Metazoa</taxon>
        <taxon>Ecdysozoa</taxon>
        <taxon>Nematoda</taxon>
        <taxon>Chromadorea</taxon>
        <taxon>Rhabditida</taxon>
        <taxon>Tylenchina</taxon>
        <taxon>Tylenchomorpha</taxon>
        <taxon>Tylenchoidea</taxon>
        <taxon>Meloidogynidae</taxon>
        <taxon>Meloidogyninae</taxon>
        <taxon>Meloidogyne</taxon>
        <taxon>Meloidogyne incognita group</taxon>
    </lineage>
</organism>
<dbReference type="Proteomes" id="UP000887561">
    <property type="component" value="Unplaced"/>
</dbReference>
<dbReference type="InterPro" id="IPR018490">
    <property type="entry name" value="cNMP-bd_dom_sf"/>
</dbReference>
<evidence type="ECO:0000256" key="5">
    <source>
        <dbReference type="SAM" id="Coils"/>
    </source>
</evidence>
<dbReference type="SUPFAM" id="SSF51206">
    <property type="entry name" value="cAMP-binding domain-like"/>
    <property type="match status" value="1"/>
</dbReference>
<dbReference type="Gene3D" id="2.60.120.10">
    <property type="entry name" value="Jelly Rolls"/>
    <property type="match status" value="1"/>
</dbReference>
<evidence type="ECO:0000256" key="2">
    <source>
        <dbReference type="ARBA" id="ARBA00022598"/>
    </source>
</evidence>
<dbReference type="InterPro" id="IPR018109">
    <property type="entry name" value="Folylpolyglutamate_synth_CS"/>
</dbReference>
<dbReference type="CDD" id="cd00038">
    <property type="entry name" value="CAP_ED"/>
    <property type="match status" value="1"/>
</dbReference>
<dbReference type="InterPro" id="IPR036565">
    <property type="entry name" value="Mur-like_cat_sf"/>
</dbReference>
<dbReference type="WBParaSite" id="scaffold6664_cov189.g11113">
    <property type="protein sequence ID" value="scaffold6664_cov189.g11113"/>
    <property type="gene ID" value="scaffold6664_cov189.g11113"/>
</dbReference>
<evidence type="ECO:0000256" key="3">
    <source>
        <dbReference type="ARBA" id="ARBA00022741"/>
    </source>
</evidence>
<proteinExistence type="inferred from homology"/>
<dbReference type="InterPro" id="IPR014710">
    <property type="entry name" value="RmlC-like_jellyroll"/>
</dbReference>
<evidence type="ECO:0000259" key="6">
    <source>
        <dbReference type="PROSITE" id="PS50042"/>
    </source>
</evidence>
<dbReference type="AlphaFoldDB" id="A0A915N2Y9"/>
<feature type="domain" description="Cyclic nucleotide-binding" evidence="6">
    <location>
        <begin position="478"/>
        <end position="515"/>
    </location>
</feature>
<evidence type="ECO:0000313" key="7">
    <source>
        <dbReference type="Proteomes" id="UP000887561"/>
    </source>
</evidence>
<keyword evidence="5" id="KW-0175">Coiled coil</keyword>
<dbReference type="GO" id="GO:0005524">
    <property type="term" value="F:ATP binding"/>
    <property type="evidence" value="ECO:0007669"/>
    <property type="project" value="UniProtKB-KW"/>
</dbReference>
<dbReference type="SUPFAM" id="SSF53623">
    <property type="entry name" value="MurD-like peptide ligases, catalytic domain"/>
    <property type="match status" value="1"/>
</dbReference>
<keyword evidence="7" id="KW-1185">Reference proteome</keyword>
<dbReference type="PROSITE" id="PS50042">
    <property type="entry name" value="CNMP_BINDING_3"/>
    <property type="match status" value="1"/>
</dbReference>
<dbReference type="Gene3D" id="3.40.1190.10">
    <property type="entry name" value="Mur-like, catalytic domain"/>
    <property type="match status" value="1"/>
</dbReference>
<evidence type="ECO:0000313" key="8">
    <source>
        <dbReference type="WBParaSite" id="scaffold6664_cov189.g11113"/>
    </source>
</evidence>
<name>A0A915N2Y9_MELJA</name>
<comment type="similarity">
    <text evidence="1">Belongs to the folylpolyglutamate synthase family.</text>
</comment>
<accession>A0A915N2Y9</accession>
<dbReference type="PANTHER" id="PTHR11136:SF5">
    <property type="entry name" value="FOLYLPOLYGLUTAMATE SYNTHASE, MITOCHONDRIAL"/>
    <property type="match status" value="1"/>
</dbReference>
<protein>
    <submittedName>
        <fullName evidence="8">Cyclic nucleotide-binding domain-containing protein</fullName>
    </submittedName>
</protein>
<dbReference type="InterPro" id="IPR001645">
    <property type="entry name" value="Folylpolyglutamate_synth"/>
</dbReference>